<accession>A0ABZ3II62</accession>
<proteinExistence type="predicted"/>
<evidence type="ECO:0000313" key="1">
    <source>
        <dbReference type="EMBL" id="XFO65365.1"/>
    </source>
</evidence>
<name>A0ABZ3II62_9FIRM</name>
<dbReference type="EMBL" id="CP155573">
    <property type="protein sequence ID" value="XFO65365.1"/>
    <property type="molecule type" value="Genomic_DNA"/>
</dbReference>
<evidence type="ECO:0000313" key="2">
    <source>
        <dbReference type="Proteomes" id="UP000216752"/>
    </source>
</evidence>
<reference evidence="1" key="1">
    <citation type="submission" date="2024-05" db="EMBL/GenBank/DDBJ databases">
        <title>Isolation and characterization of Sporomusa carbonis sp. nov., a carboxydotrophic hydrogenogen in the genus of Sporomusa isolated from a charcoal burning pile.</title>
        <authorList>
            <person name="Boeer T."/>
            <person name="Rosenbaum F."/>
            <person name="Eysell L."/>
            <person name="Mueller V."/>
            <person name="Daniel R."/>
            <person name="Poehlein A."/>
        </authorList>
    </citation>
    <scope>NUCLEOTIDE SEQUENCE [LARGE SCALE GENOMIC DNA]</scope>
    <source>
        <strain evidence="1">DSM 10669</strain>
    </source>
</reference>
<gene>
    <name evidence="1" type="ORF">SPSIL_014750</name>
</gene>
<keyword evidence="2" id="KW-1185">Reference proteome</keyword>
<organism evidence="1 2">
    <name type="scientific">Sporomusa silvacetica DSM 10669</name>
    <dbReference type="NCBI Taxonomy" id="1123289"/>
    <lineage>
        <taxon>Bacteria</taxon>
        <taxon>Bacillati</taxon>
        <taxon>Bacillota</taxon>
        <taxon>Negativicutes</taxon>
        <taxon>Selenomonadales</taxon>
        <taxon>Sporomusaceae</taxon>
        <taxon>Sporomusa</taxon>
    </lineage>
</organism>
<protein>
    <submittedName>
        <fullName evidence="1">Uncharacterized protein</fullName>
    </submittedName>
</protein>
<sequence>MANKKGNTVLKESPDDIAIDNEEMIPYLLKVILHKIIFEQKLNCELWLLWLVGIQLTNV</sequence>
<dbReference type="Proteomes" id="UP000216752">
    <property type="component" value="Chromosome"/>
</dbReference>